<organism evidence="1 2">
    <name type="scientific">Linum tenue</name>
    <dbReference type="NCBI Taxonomy" id="586396"/>
    <lineage>
        <taxon>Eukaryota</taxon>
        <taxon>Viridiplantae</taxon>
        <taxon>Streptophyta</taxon>
        <taxon>Embryophyta</taxon>
        <taxon>Tracheophyta</taxon>
        <taxon>Spermatophyta</taxon>
        <taxon>Magnoliopsida</taxon>
        <taxon>eudicotyledons</taxon>
        <taxon>Gunneridae</taxon>
        <taxon>Pentapetalae</taxon>
        <taxon>rosids</taxon>
        <taxon>fabids</taxon>
        <taxon>Malpighiales</taxon>
        <taxon>Linaceae</taxon>
        <taxon>Linum</taxon>
    </lineage>
</organism>
<gene>
    <name evidence="1" type="ORF">LITE_LOCUS22515</name>
</gene>
<dbReference type="EMBL" id="CAMGYJ010000006">
    <property type="protein sequence ID" value="CAI0430243.1"/>
    <property type="molecule type" value="Genomic_DNA"/>
</dbReference>
<accession>A0AAV0LB64</accession>
<protein>
    <submittedName>
        <fullName evidence="1">Uncharacterized protein</fullName>
    </submittedName>
</protein>
<proteinExistence type="predicted"/>
<dbReference type="AlphaFoldDB" id="A0AAV0LB64"/>
<name>A0AAV0LB64_9ROSI</name>
<evidence type="ECO:0000313" key="1">
    <source>
        <dbReference type="EMBL" id="CAI0430243.1"/>
    </source>
</evidence>
<reference evidence="1" key="1">
    <citation type="submission" date="2022-08" db="EMBL/GenBank/DDBJ databases">
        <authorList>
            <person name="Gutierrez-Valencia J."/>
        </authorList>
    </citation>
    <scope>NUCLEOTIDE SEQUENCE</scope>
</reference>
<comment type="caution">
    <text evidence="1">The sequence shown here is derived from an EMBL/GenBank/DDBJ whole genome shotgun (WGS) entry which is preliminary data.</text>
</comment>
<evidence type="ECO:0000313" key="2">
    <source>
        <dbReference type="Proteomes" id="UP001154282"/>
    </source>
</evidence>
<dbReference type="Proteomes" id="UP001154282">
    <property type="component" value="Unassembled WGS sequence"/>
</dbReference>
<sequence length="28" mass="3365">MDRSSYPRERLLQEVSFETIWVMALPPL</sequence>
<keyword evidence="2" id="KW-1185">Reference proteome</keyword>